<dbReference type="EMBL" id="JABDJR010000655">
    <property type="protein sequence ID" value="NNF08329.1"/>
    <property type="molecule type" value="Genomic_DNA"/>
</dbReference>
<evidence type="ECO:0000313" key="7">
    <source>
        <dbReference type="Proteomes" id="UP000547674"/>
    </source>
</evidence>
<accession>A0A7Y2H3P0</accession>
<reference evidence="6 7" key="1">
    <citation type="submission" date="2020-03" db="EMBL/GenBank/DDBJ databases">
        <title>Metabolic flexibility allows generalist bacteria to become dominant in a frequently disturbed ecosystem.</title>
        <authorList>
            <person name="Chen Y.-J."/>
            <person name="Leung P.M."/>
            <person name="Bay S.K."/>
            <person name="Hugenholtz P."/>
            <person name="Kessler A.J."/>
            <person name="Shelley G."/>
            <person name="Waite D.W."/>
            <person name="Cook P.L."/>
            <person name="Greening C."/>
        </authorList>
    </citation>
    <scope>NUCLEOTIDE SEQUENCE [LARGE SCALE GENOMIC DNA]</scope>
    <source>
        <strain evidence="6">SS_bin_28</strain>
    </source>
</reference>
<dbReference type="InterPro" id="IPR050859">
    <property type="entry name" value="Class-I_PLP-dep_aminotransf"/>
</dbReference>
<gene>
    <name evidence="6" type="ORF">HKN21_16320</name>
</gene>
<comment type="cofactor">
    <cofactor evidence="1">
        <name>pyridoxal 5'-phosphate</name>
        <dbReference type="ChEBI" id="CHEBI:597326"/>
    </cofactor>
</comment>
<dbReference type="CDD" id="cd00609">
    <property type="entry name" value="AAT_like"/>
    <property type="match status" value="1"/>
</dbReference>
<feature type="domain" description="Aminotransferase class I/classII large" evidence="5">
    <location>
        <begin position="102"/>
        <end position="367"/>
    </location>
</feature>
<dbReference type="InterPro" id="IPR015421">
    <property type="entry name" value="PyrdxlP-dep_Trfase_major"/>
</dbReference>
<dbReference type="SUPFAM" id="SSF53383">
    <property type="entry name" value="PLP-dependent transferases"/>
    <property type="match status" value="1"/>
</dbReference>
<keyword evidence="4" id="KW-0663">Pyridoxal phosphate</keyword>
<evidence type="ECO:0000256" key="3">
    <source>
        <dbReference type="ARBA" id="ARBA00022679"/>
    </source>
</evidence>
<keyword evidence="3 6" id="KW-0808">Transferase</keyword>
<sequence length="382" mass="41439">MPGTLSAHFSQCEPSAIRAAQIEFAKRQNPPEVINVAIGNVSLPMHPAMAERLRNLGQPGKPFGDGIVKYTQAVGTDEARSAFLNIIASSGFDTGGLYCQITDGGSQAMELCLIGTCGPAGSSERPLLLVDAAYTNYTAFAKRLGRKTVSIQRTLSEEGTFSLPSLEAIRQAMATHKPGAIVVIPYDNPTGHFYPQDVLIDLAKLCVEHDVWMISDEAYRELHYTGSSPSSVWCITEEQVPGISGRRISIETASKVWNACGLRIGGIVTDHPEFHQRSVAEYTANLCPNALGQHIFGALAHENHADLRAWYEKQRGYYAGMMQSFTQSMHEELPGVIVSSPDASLYSVVDVRRLVSNSFQAQAFVHACASEGSADLNGKPYT</sequence>
<dbReference type="InterPro" id="IPR015424">
    <property type="entry name" value="PyrdxlP-dep_Trfase"/>
</dbReference>
<evidence type="ECO:0000256" key="1">
    <source>
        <dbReference type="ARBA" id="ARBA00001933"/>
    </source>
</evidence>
<evidence type="ECO:0000259" key="5">
    <source>
        <dbReference type="Pfam" id="PF00155"/>
    </source>
</evidence>
<comment type="caution">
    <text evidence="6">The sequence shown here is derived from an EMBL/GenBank/DDBJ whole genome shotgun (WGS) entry which is preliminary data.</text>
</comment>
<protein>
    <submittedName>
        <fullName evidence="6">Pyridoxal phosphate-dependent aminotransferase</fullName>
    </submittedName>
</protein>
<dbReference type="PANTHER" id="PTHR42790">
    <property type="entry name" value="AMINOTRANSFERASE"/>
    <property type="match status" value="1"/>
</dbReference>
<evidence type="ECO:0000313" key="6">
    <source>
        <dbReference type="EMBL" id="NNF08329.1"/>
    </source>
</evidence>
<evidence type="ECO:0000256" key="2">
    <source>
        <dbReference type="ARBA" id="ARBA00022576"/>
    </source>
</evidence>
<dbReference type="InterPro" id="IPR004839">
    <property type="entry name" value="Aminotransferase_I/II_large"/>
</dbReference>
<keyword evidence="2 6" id="KW-0032">Aminotransferase</keyword>
<name>A0A7Y2H3P0_UNCEI</name>
<dbReference type="GO" id="GO:0005829">
    <property type="term" value="C:cytosol"/>
    <property type="evidence" value="ECO:0007669"/>
    <property type="project" value="TreeGrafter"/>
</dbReference>
<dbReference type="Gene3D" id="3.40.640.10">
    <property type="entry name" value="Type I PLP-dependent aspartate aminotransferase-like (Major domain)"/>
    <property type="match status" value="1"/>
</dbReference>
<dbReference type="InterPro" id="IPR015422">
    <property type="entry name" value="PyrdxlP-dep_Trfase_small"/>
</dbReference>
<dbReference type="Proteomes" id="UP000547674">
    <property type="component" value="Unassembled WGS sequence"/>
</dbReference>
<dbReference type="Gene3D" id="3.90.1150.10">
    <property type="entry name" value="Aspartate Aminotransferase, domain 1"/>
    <property type="match status" value="1"/>
</dbReference>
<feature type="non-terminal residue" evidence="6">
    <location>
        <position position="382"/>
    </location>
</feature>
<dbReference type="GO" id="GO:0009042">
    <property type="term" value="F:valine-pyruvate transaminase activity"/>
    <property type="evidence" value="ECO:0007669"/>
    <property type="project" value="TreeGrafter"/>
</dbReference>
<dbReference type="Pfam" id="PF00155">
    <property type="entry name" value="Aminotran_1_2"/>
    <property type="match status" value="1"/>
</dbReference>
<dbReference type="GO" id="GO:0030170">
    <property type="term" value="F:pyridoxal phosphate binding"/>
    <property type="evidence" value="ECO:0007669"/>
    <property type="project" value="InterPro"/>
</dbReference>
<dbReference type="AlphaFoldDB" id="A0A7Y2H3P0"/>
<evidence type="ECO:0000256" key="4">
    <source>
        <dbReference type="ARBA" id="ARBA00022898"/>
    </source>
</evidence>
<proteinExistence type="predicted"/>
<organism evidence="6 7">
    <name type="scientific">Eiseniibacteriota bacterium</name>
    <dbReference type="NCBI Taxonomy" id="2212470"/>
    <lineage>
        <taxon>Bacteria</taxon>
        <taxon>Candidatus Eiseniibacteriota</taxon>
    </lineage>
</organism>
<dbReference type="PANTHER" id="PTHR42790:SF4">
    <property type="entry name" value="VALINE--PYRUVATE AMINOTRANSFERASE"/>
    <property type="match status" value="1"/>
</dbReference>
<dbReference type="GO" id="GO:1901605">
    <property type="term" value="P:alpha-amino acid metabolic process"/>
    <property type="evidence" value="ECO:0007669"/>
    <property type="project" value="TreeGrafter"/>
</dbReference>